<organism evidence="2 3">
    <name type="scientific">Rhizomicrobium palustre</name>
    <dbReference type="NCBI Taxonomy" id="189966"/>
    <lineage>
        <taxon>Bacteria</taxon>
        <taxon>Pseudomonadati</taxon>
        <taxon>Pseudomonadota</taxon>
        <taxon>Alphaproteobacteria</taxon>
        <taxon>Micropepsales</taxon>
        <taxon>Micropepsaceae</taxon>
        <taxon>Rhizomicrobium</taxon>
    </lineage>
</organism>
<name>A0A846MVG9_9PROT</name>
<keyword evidence="2" id="KW-0436">Ligase</keyword>
<dbReference type="GO" id="GO:0008664">
    <property type="term" value="F:RNA 2',3'-cyclic 3'-phosphodiesterase activity"/>
    <property type="evidence" value="ECO:0007669"/>
    <property type="project" value="InterPro"/>
</dbReference>
<dbReference type="EMBL" id="JAASRM010000001">
    <property type="protein sequence ID" value="NIK87092.1"/>
    <property type="molecule type" value="Genomic_DNA"/>
</dbReference>
<reference evidence="2 3" key="1">
    <citation type="submission" date="2020-03" db="EMBL/GenBank/DDBJ databases">
        <title>Genomic Encyclopedia of Type Strains, Phase IV (KMG-IV): sequencing the most valuable type-strain genomes for metagenomic binning, comparative biology and taxonomic classification.</title>
        <authorList>
            <person name="Goeker M."/>
        </authorList>
    </citation>
    <scope>NUCLEOTIDE SEQUENCE [LARGE SCALE GENOMIC DNA]</scope>
    <source>
        <strain evidence="2 3">DSM 19867</strain>
    </source>
</reference>
<dbReference type="GO" id="GO:0016874">
    <property type="term" value="F:ligase activity"/>
    <property type="evidence" value="ECO:0007669"/>
    <property type="project" value="UniProtKB-KW"/>
</dbReference>
<keyword evidence="3" id="KW-1185">Reference proteome</keyword>
<keyword evidence="1" id="KW-0378">Hydrolase</keyword>
<evidence type="ECO:0000313" key="3">
    <source>
        <dbReference type="Proteomes" id="UP000570514"/>
    </source>
</evidence>
<dbReference type="InterPro" id="IPR004175">
    <property type="entry name" value="RNA_CPDase"/>
</dbReference>
<evidence type="ECO:0000313" key="2">
    <source>
        <dbReference type="EMBL" id="NIK87092.1"/>
    </source>
</evidence>
<gene>
    <name evidence="2" type="ORF">FHS83_000410</name>
</gene>
<dbReference type="InterPro" id="IPR009097">
    <property type="entry name" value="Cyclic_Pdiesterase"/>
</dbReference>
<accession>A0A846MVG9</accession>
<dbReference type="AlphaFoldDB" id="A0A846MVG9"/>
<dbReference type="PANTHER" id="PTHR35561:SF1">
    <property type="entry name" value="RNA 2',3'-CYCLIC PHOSPHODIESTERASE"/>
    <property type="match status" value="1"/>
</dbReference>
<dbReference type="GO" id="GO:0004113">
    <property type="term" value="F:2',3'-cyclic-nucleotide 3'-phosphodiesterase activity"/>
    <property type="evidence" value="ECO:0007669"/>
    <property type="project" value="InterPro"/>
</dbReference>
<dbReference type="RefSeq" id="WP_167080390.1">
    <property type="nucleotide sequence ID" value="NZ_BAAADC010000001.1"/>
</dbReference>
<protein>
    <submittedName>
        <fullName evidence="2">2'-5' RNA ligase</fullName>
    </submittedName>
</protein>
<dbReference type="Pfam" id="PF13563">
    <property type="entry name" value="2_5_RNA_ligase2"/>
    <property type="match status" value="1"/>
</dbReference>
<dbReference type="Gene3D" id="3.90.1140.10">
    <property type="entry name" value="Cyclic phosphodiesterase"/>
    <property type="match status" value="1"/>
</dbReference>
<dbReference type="SUPFAM" id="SSF55144">
    <property type="entry name" value="LigT-like"/>
    <property type="match status" value="1"/>
</dbReference>
<evidence type="ECO:0000256" key="1">
    <source>
        <dbReference type="ARBA" id="ARBA00022801"/>
    </source>
</evidence>
<dbReference type="Proteomes" id="UP000570514">
    <property type="component" value="Unassembled WGS sequence"/>
</dbReference>
<proteinExistence type="predicted"/>
<dbReference type="PANTHER" id="PTHR35561">
    <property type="entry name" value="RNA 2',3'-CYCLIC PHOSPHODIESTERASE"/>
    <property type="match status" value="1"/>
</dbReference>
<sequence length="199" mass="21578">MQRGAVKLKSGPVQAGFEFLRPAPPRAKKAERLFFAAMPDEAHALKLSRFAERFLAEEEMDGTPIKPTRLHIALQRLGEPTDAMLYAAKLVGQSVAAAGLSLRFDVLSSLGRTKRVLALTSSDPKLAALHEKLAEAVQKHGLRADEGVPHIALATGVGQIPLTAIEPYGMSITGLALLRGDPLGEFQILRRWPLNRSCL</sequence>
<comment type="caution">
    <text evidence="2">The sequence shown here is derived from an EMBL/GenBank/DDBJ whole genome shotgun (WGS) entry which is preliminary data.</text>
</comment>